<dbReference type="OrthoDB" id="3226781at2"/>
<feature type="signal peptide" evidence="1">
    <location>
        <begin position="1"/>
        <end position="25"/>
    </location>
</feature>
<dbReference type="Pfam" id="PF10647">
    <property type="entry name" value="Gmad1"/>
    <property type="match status" value="1"/>
</dbReference>
<feature type="chain" id="PRO_5038568177" evidence="1">
    <location>
        <begin position="26"/>
        <end position="570"/>
    </location>
</feature>
<accession>A0A4Q7LSE7</accession>
<protein>
    <submittedName>
        <fullName evidence="3">Sporulation and spore germination protein</fullName>
    </submittedName>
</protein>
<evidence type="ECO:0000313" key="4">
    <source>
        <dbReference type="Proteomes" id="UP000293519"/>
    </source>
</evidence>
<gene>
    <name evidence="3" type="ORF">EV141_1153</name>
</gene>
<organism evidence="3 4">
    <name type="scientific">Microcella putealis</name>
    <dbReference type="NCBI Taxonomy" id="337005"/>
    <lineage>
        <taxon>Bacteria</taxon>
        <taxon>Bacillati</taxon>
        <taxon>Actinomycetota</taxon>
        <taxon>Actinomycetes</taxon>
        <taxon>Micrococcales</taxon>
        <taxon>Microbacteriaceae</taxon>
        <taxon>Microcella</taxon>
    </lineage>
</organism>
<name>A0A4Q7LSE7_9MICO</name>
<dbReference type="Pfam" id="PF10646">
    <property type="entry name" value="Germane"/>
    <property type="match status" value="1"/>
</dbReference>
<feature type="domain" description="GerMN" evidence="2">
    <location>
        <begin position="203"/>
        <end position="294"/>
    </location>
</feature>
<dbReference type="InterPro" id="IPR059026">
    <property type="entry name" value="LpqB_N"/>
</dbReference>
<evidence type="ECO:0000259" key="2">
    <source>
        <dbReference type="SMART" id="SM00909"/>
    </source>
</evidence>
<keyword evidence="4" id="KW-1185">Reference proteome</keyword>
<sequence length="570" mass="60009">MRDRRRRLLALLLALPMLLAAGCVAVPMSGPVEQGELVTDEGDTDFEFLPAGPTPGATQEEILQGFFAATTASQENYRIARSYLADTVSSVWNPYQSTLVRAQQGEVTRLDDDTLEYSVEVLAEVDAVGRYRVASEVTDQVLPPFRFVREGGEWRIAELGDGILISRQAFPSAFSQHVLYFYDPTFTNLVPDLRWFPTRAGVPTRIVRALLDGPSSWLGQGATVSAIPEGTQLVAAPVSIVEGQAVVDLSAEILELGETELQRLAAQLRASLGSVSNVAGVQLTVDQAPVSVPPTTTVPELAPQVDGRLLAMTEERDGFGFSAGSSGVEAIGRLSERVIELGATAVTLGPTRTIAAVQNADGVWVVRSNDLATQLVDTRPGLIAPSIDGFQLTWTATADAAGDVNAITSAGEILTVEATIPADARLVSIDVSRDDTRILMFLDGVGGPRLVVGAIVREEATGRPIRIGDLIDIPIDGATAAGAEAVDAAWVDEVSVASILATEQGTAVELHEVGGRSRSLGRPPGAVQIVGGNGGAAGLRVLTDSGVVFEPRGSGWQSTGLRASFLGVQQ</sequence>
<dbReference type="InterPro" id="IPR018910">
    <property type="entry name" value="LpqB_C"/>
</dbReference>
<evidence type="ECO:0000313" key="3">
    <source>
        <dbReference type="EMBL" id="RZS57441.1"/>
    </source>
</evidence>
<dbReference type="EMBL" id="SGWW01000002">
    <property type="protein sequence ID" value="RZS57441.1"/>
    <property type="molecule type" value="Genomic_DNA"/>
</dbReference>
<dbReference type="SMART" id="SM00909">
    <property type="entry name" value="Germane"/>
    <property type="match status" value="1"/>
</dbReference>
<reference evidence="3 4" key="1">
    <citation type="journal article" date="2015" name="Stand. Genomic Sci.">
        <title>Genomic Encyclopedia of Bacterial and Archaeal Type Strains, Phase III: the genomes of soil and plant-associated and newly described type strains.</title>
        <authorList>
            <person name="Whitman W.B."/>
            <person name="Woyke T."/>
            <person name="Klenk H.P."/>
            <person name="Zhou Y."/>
            <person name="Lilburn T.G."/>
            <person name="Beck B.J."/>
            <person name="De Vos P."/>
            <person name="Vandamme P."/>
            <person name="Eisen J.A."/>
            <person name="Garrity G."/>
            <person name="Hugenholtz P."/>
            <person name="Kyrpides N.C."/>
        </authorList>
    </citation>
    <scope>NUCLEOTIDE SEQUENCE [LARGE SCALE GENOMIC DNA]</scope>
    <source>
        <strain evidence="3 4">CV2</strain>
    </source>
</reference>
<dbReference type="Proteomes" id="UP000293519">
    <property type="component" value="Unassembled WGS sequence"/>
</dbReference>
<dbReference type="AlphaFoldDB" id="A0A4Q7LSE7"/>
<proteinExistence type="predicted"/>
<evidence type="ECO:0000256" key="1">
    <source>
        <dbReference type="SAM" id="SignalP"/>
    </source>
</evidence>
<dbReference type="Pfam" id="PF25976">
    <property type="entry name" value="LpqB_N"/>
    <property type="match status" value="1"/>
</dbReference>
<keyword evidence="1" id="KW-0732">Signal</keyword>
<dbReference type="PROSITE" id="PS51257">
    <property type="entry name" value="PROKAR_LIPOPROTEIN"/>
    <property type="match status" value="1"/>
</dbReference>
<dbReference type="InterPro" id="IPR019606">
    <property type="entry name" value="GerMN"/>
</dbReference>
<dbReference type="RefSeq" id="WP_130485011.1">
    <property type="nucleotide sequence ID" value="NZ_SGWW01000002.1"/>
</dbReference>
<comment type="caution">
    <text evidence="3">The sequence shown here is derived from an EMBL/GenBank/DDBJ whole genome shotgun (WGS) entry which is preliminary data.</text>
</comment>